<reference evidence="1" key="1">
    <citation type="journal article" date="2020" name="mSystems">
        <title>Genome- and Community-Level Interaction Insights into Carbon Utilization and Element Cycling Functions of Hydrothermarchaeota in Hydrothermal Sediment.</title>
        <authorList>
            <person name="Zhou Z."/>
            <person name="Liu Y."/>
            <person name="Xu W."/>
            <person name="Pan J."/>
            <person name="Luo Z.H."/>
            <person name="Li M."/>
        </authorList>
    </citation>
    <scope>NUCLEOTIDE SEQUENCE [LARGE SCALE GENOMIC DNA]</scope>
    <source>
        <strain evidence="1">SpSt-468</strain>
    </source>
</reference>
<comment type="caution">
    <text evidence="1">The sequence shown here is derived from an EMBL/GenBank/DDBJ whole genome shotgun (WGS) entry which is preliminary data.</text>
</comment>
<dbReference type="AlphaFoldDB" id="A0A7C3J3R8"/>
<proteinExistence type="predicted"/>
<dbReference type="EMBL" id="DSTX01000002">
    <property type="protein sequence ID" value="HFK20033.1"/>
    <property type="molecule type" value="Genomic_DNA"/>
</dbReference>
<organism evidence="1">
    <name type="scientific">Candidatus Methanomethylicus mesodigestus</name>
    <dbReference type="NCBI Taxonomy" id="1867258"/>
    <lineage>
        <taxon>Archaea</taxon>
        <taxon>Thermoproteota</taxon>
        <taxon>Methanosuratincolia</taxon>
        <taxon>Candidatus Methanomethylicales</taxon>
        <taxon>Candidatus Methanomethylicaceae</taxon>
        <taxon>Candidatus Methanomethylicus</taxon>
    </lineage>
</organism>
<evidence type="ECO:0008006" key="2">
    <source>
        <dbReference type="Google" id="ProtNLM"/>
    </source>
</evidence>
<dbReference type="NCBIfam" id="TIGR02537">
    <property type="entry name" value="arch_flag_Nterm"/>
    <property type="match status" value="1"/>
</dbReference>
<accession>A0A7C3J3R8</accession>
<dbReference type="InterPro" id="IPR013373">
    <property type="entry name" value="Flagellin/pilin_N_arc"/>
</dbReference>
<gene>
    <name evidence="1" type="ORF">ENS19_02000</name>
</gene>
<protein>
    <recommendedName>
        <fullName evidence="2">Type IV pilin</fullName>
    </recommendedName>
</protein>
<evidence type="ECO:0000313" key="1">
    <source>
        <dbReference type="EMBL" id="HFK20033.1"/>
    </source>
</evidence>
<sequence>MKRKGVTPVVATILMVTIAVAAGAVILSLMNSSIMTADSGPEVAKTIENLRIVQVKAGFDKTIHIYVLNRGGIDANVNVLYFKDYDGNIVAVIPVNHSVKVYEIADVIFDGAGYDVWNWYEVAGVTQRGNKIISEVPGNPFLNDAIPGPGPNENEYVFRVSEINVNGQVINDPQVLQNLYAIDGQSYSMPTREFAFIGYNNSGSASYFDLNGETLEGPKTSNLEFLQIFGDGKGVHAVTNKLPDSSLSCTIFNGKSQNPEYDRLFLNFSVDTQSGNFKVNITVQFWNWETGKYATSGNGYWQSLNMDNNNYGGHYNFKIPFSSYQLISQTGDWSVMINITAATTGNINVDYDYFALIFGQAYTSGIETILSFDVSSRVDSISNVTKLIFSVTGVFPPDTYYFWFDAFNYSHANPAQKHWQSLGVINGNDNKQTWGVIVNGEACASFIGTNKKVMIRIFPVDDLPSGTVIQLEQAKLLVTVLEP</sequence>
<name>A0A7C3J3R8_9CREN</name>